<protein>
    <submittedName>
        <fullName evidence="1">Uncharacterized protein</fullName>
    </submittedName>
</protein>
<organism evidence="1 2">
    <name type="scientific">Petrolisthes cinctipes</name>
    <name type="common">Flat porcelain crab</name>
    <dbReference type="NCBI Taxonomy" id="88211"/>
    <lineage>
        <taxon>Eukaryota</taxon>
        <taxon>Metazoa</taxon>
        <taxon>Ecdysozoa</taxon>
        <taxon>Arthropoda</taxon>
        <taxon>Crustacea</taxon>
        <taxon>Multicrustacea</taxon>
        <taxon>Malacostraca</taxon>
        <taxon>Eumalacostraca</taxon>
        <taxon>Eucarida</taxon>
        <taxon>Decapoda</taxon>
        <taxon>Pleocyemata</taxon>
        <taxon>Anomura</taxon>
        <taxon>Galatheoidea</taxon>
        <taxon>Porcellanidae</taxon>
        <taxon>Petrolisthes</taxon>
    </lineage>
</organism>
<gene>
    <name evidence="1" type="ORF">Pcinc_029984</name>
</gene>
<dbReference type="EMBL" id="JAWQEG010003819">
    <property type="protein sequence ID" value="KAK3864321.1"/>
    <property type="molecule type" value="Genomic_DNA"/>
</dbReference>
<reference evidence="1" key="1">
    <citation type="submission" date="2023-10" db="EMBL/GenBank/DDBJ databases">
        <title>Genome assemblies of two species of porcelain crab, Petrolisthes cinctipes and Petrolisthes manimaculis (Anomura: Porcellanidae).</title>
        <authorList>
            <person name="Angst P."/>
        </authorList>
    </citation>
    <scope>NUCLEOTIDE SEQUENCE</scope>
    <source>
        <strain evidence="1">PB745_01</strain>
        <tissue evidence="1">Gill</tissue>
    </source>
</reference>
<accession>A0AAE1K386</accession>
<sequence length="235" mass="26399">MCRQSGPAQTPLHLTLTPSVTQRLPGRIPAILTGFVSLPLLPGHSYRLRIYLHFLLDRRISRTHGKGLYIGVVWVVKCVDSSYPPCARGEAAVVSPLTRLHSLPEKRPPRREVWRCSWPASPALTHCLSCPPHSPPTTNHHVHFLSSITYCRTLHHHCISLVTITVIYPSSPSPSYIPRHHHRHISLVTITVIYPSSPSPSYILTSSNQPYNATHFRLHYHTLPLSHHHPSISAS</sequence>
<comment type="caution">
    <text evidence="1">The sequence shown here is derived from an EMBL/GenBank/DDBJ whole genome shotgun (WGS) entry which is preliminary data.</text>
</comment>
<dbReference type="AlphaFoldDB" id="A0AAE1K386"/>
<keyword evidence="2" id="KW-1185">Reference proteome</keyword>
<proteinExistence type="predicted"/>
<evidence type="ECO:0000313" key="2">
    <source>
        <dbReference type="Proteomes" id="UP001286313"/>
    </source>
</evidence>
<dbReference type="Proteomes" id="UP001286313">
    <property type="component" value="Unassembled WGS sequence"/>
</dbReference>
<name>A0AAE1K386_PETCI</name>
<evidence type="ECO:0000313" key="1">
    <source>
        <dbReference type="EMBL" id="KAK3864321.1"/>
    </source>
</evidence>